<reference evidence="8 9" key="1">
    <citation type="submission" date="2018-01" db="EMBL/GenBank/DDBJ databases">
        <title>Harnessing the power of phylogenomics to disentangle the directionality and signatures of interkingdom host jumping in the parasitic fungal genus Tolypocladium.</title>
        <authorList>
            <person name="Quandt C.A."/>
            <person name="Patterson W."/>
            <person name="Spatafora J.W."/>
        </authorList>
    </citation>
    <scope>NUCLEOTIDE SEQUENCE [LARGE SCALE GENOMIC DNA]</scope>
    <source>
        <strain evidence="8 9">NRBC 100945</strain>
    </source>
</reference>
<name>A0A2S4L736_9HYPO</name>
<dbReference type="PRINTS" id="PR00385">
    <property type="entry name" value="P450"/>
</dbReference>
<dbReference type="GO" id="GO:0020037">
    <property type="term" value="F:heme binding"/>
    <property type="evidence" value="ECO:0007669"/>
    <property type="project" value="InterPro"/>
</dbReference>
<dbReference type="InterPro" id="IPR001128">
    <property type="entry name" value="Cyt_P450"/>
</dbReference>
<dbReference type="Proteomes" id="UP000237481">
    <property type="component" value="Unassembled WGS sequence"/>
</dbReference>
<dbReference type="GO" id="GO:0016705">
    <property type="term" value="F:oxidoreductase activity, acting on paired donors, with incorporation or reduction of molecular oxygen"/>
    <property type="evidence" value="ECO:0007669"/>
    <property type="project" value="InterPro"/>
</dbReference>
<evidence type="ECO:0000256" key="7">
    <source>
        <dbReference type="SAM" id="Phobius"/>
    </source>
</evidence>
<evidence type="ECO:0000256" key="3">
    <source>
        <dbReference type="ARBA" id="ARBA00022723"/>
    </source>
</evidence>
<evidence type="ECO:0000256" key="1">
    <source>
        <dbReference type="ARBA" id="ARBA00001971"/>
    </source>
</evidence>
<dbReference type="PROSITE" id="PS00086">
    <property type="entry name" value="CYTOCHROME_P450"/>
    <property type="match status" value="1"/>
</dbReference>
<dbReference type="Gene3D" id="1.10.630.10">
    <property type="entry name" value="Cytochrome P450"/>
    <property type="match status" value="1"/>
</dbReference>
<evidence type="ECO:0000256" key="5">
    <source>
        <dbReference type="PIRSR" id="PIRSR602401-1"/>
    </source>
</evidence>
<dbReference type="InterPro" id="IPR036396">
    <property type="entry name" value="Cyt_P450_sf"/>
</dbReference>
<dbReference type="AlphaFoldDB" id="A0A2S4L736"/>
<keyword evidence="7" id="KW-0472">Membrane</keyword>
<comment type="cofactor">
    <cofactor evidence="1 5">
        <name>heme</name>
        <dbReference type="ChEBI" id="CHEBI:30413"/>
    </cofactor>
</comment>
<comment type="caution">
    <text evidence="8">The sequence shown here is derived from an EMBL/GenBank/DDBJ whole genome shotgun (WGS) entry which is preliminary data.</text>
</comment>
<dbReference type="PRINTS" id="PR00463">
    <property type="entry name" value="EP450I"/>
</dbReference>
<dbReference type="EMBL" id="PKSG01000155">
    <property type="protein sequence ID" value="POR38262.1"/>
    <property type="molecule type" value="Genomic_DNA"/>
</dbReference>
<dbReference type="GO" id="GO:0005506">
    <property type="term" value="F:iron ion binding"/>
    <property type="evidence" value="ECO:0007669"/>
    <property type="project" value="InterPro"/>
</dbReference>
<dbReference type="GO" id="GO:0004497">
    <property type="term" value="F:monooxygenase activity"/>
    <property type="evidence" value="ECO:0007669"/>
    <property type="project" value="UniProtKB-KW"/>
</dbReference>
<sequence length="515" mass="58340">MFTIIAASIRDGLPVPGDLAGIRAAILILLAAVWVFFSVYGRLRHVPGPLLSKISNLHLSFYDISYCRNDQIFKWHQRYGPVVCIAPNEVSVATLEGMKDIYGTTHRWAKSNYFDNFKGYNMRSLFATKPYEEHRAKRKLTSVYYQASSIYKLPEIERHVQQRCQAVQGQIQSGQEVDVYSLTDWYALDVITFLAFGPDHSTNSVERACSERDLLLELKQLQFVGPFRARYPTIVTYMSQLLGRLSPRLGYLLAEDKLASWSQRRIMEAMNGPRLFQSHSLLRRLLESHERLGLKQPLNHLYVAAEILDNINAAEATVAVTATYLIWRLTQHPRWQQRVRKELAALPVQVDGSISFFNVNGQVPSLEACLREVYRLHPASSGRAERVVPKDGHVLSGVFLPGGTIVTSSVVALHREESIFKDPDSFSPERWLEGDEETLKLRDAQLNPFGHGGRVCLGKSLATMEIKLLIARLYLKYETVLGAATSEKSMKQCSTHDAVPWALKCVVRFQKADED</sequence>
<evidence type="ECO:0000313" key="8">
    <source>
        <dbReference type="EMBL" id="POR38262.1"/>
    </source>
</evidence>
<gene>
    <name evidence="8" type="ORF">TPAR_01524</name>
</gene>
<organism evidence="8 9">
    <name type="scientific">Tolypocladium paradoxum</name>
    <dbReference type="NCBI Taxonomy" id="94208"/>
    <lineage>
        <taxon>Eukaryota</taxon>
        <taxon>Fungi</taxon>
        <taxon>Dikarya</taxon>
        <taxon>Ascomycota</taxon>
        <taxon>Pezizomycotina</taxon>
        <taxon>Sordariomycetes</taxon>
        <taxon>Hypocreomycetidae</taxon>
        <taxon>Hypocreales</taxon>
        <taxon>Ophiocordycipitaceae</taxon>
        <taxon>Tolypocladium</taxon>
    </lineage>
</organism>
<keyword evidence="6" id="KW-0560">Oxidoreductase</keyword>
<dbReference type="InterPro" id="IPR002401">
    <property type="entry name" value="Cyt_P450_E_grp-I"/>
</dbReference>
<evidence type="ECO:0000256" key="6">
    <source>
        <dbReference type="RuleBase" id="RU000461"/>
    </source>
</evidence>
<dbReference type="OrthoDB" id="1470350at2759"/>
<evidence type="ECO:0000256" key="4">
    <source>
        <dbReference type="ARBA" id="ARBA00023004"/>
    </source>
</evidence>
<accession>A0A2S4L736</accession>
<dbReference type="SUPFAM" id="SSF48264">
    <property type="entry name" value="Cytochrome P450"/>
    <property type="match status" value="1"/>
</dbReference>
<dbReference type="PANTHER" id="PTHR24305:SF164">
    <property type="entry name" value="P450, PUTATIVE (EUROFUNG)-RELATED"/>
    <property type="match status" value="1"/>
</dbReference>
<feature type="binding site" description="axial binding residue" evidence="5">
    <location>
        <position position="456"/>
    </location>
    <ligand>
        <name>heme</name>
        <dbReference type="ChEBI" id="CHEBI:30413"/>
    </ligand>
    <ligandPart>
        <name>Fe</name>
        <dbReference type="ChEBI" id="CHEBI:18248"/>
    </ligandPart>
</feature>
<keyword evidence="7" id="KW-1133">Transmembrane helix</keyword>
<comment type="similarity">
    <text evidence="6">Belongs to the cytochrome P450 family.</text>
</comment>
<keyword evidence="4 5" id="KW-0408">Iron</keyword>
<proteinExistence type="inferred from homology"/>
<dbReference type="InterPro" id="IPR017972">
    <property type="entry name" value="Cyt_P450_CS"/>
</dbReference>
<evidence type="ECO:0000256" key="2">
    <source>
        <dbReference type="ARBA" id="ARBA00022617"/>
    </source>
</evidence>
<dbReference type="STRING" id="94208.A0A2S4L736"/>
<protein>
    <submittedName>
        <fullName evidence="8">Benzoate 4-monooxygenase cytochrome P450</fullName>
    </submittedName>
</protein>
<keyword evidence="9" id="KW-1185">Reference proteome</keyword>
<keyword evidence="2 5" id="KW-0349">Heme</keyword>
<keyword evidence="6 8" id="KW-0503">Monooxygenase</keyword>
<keyword evidence="3 5" id="KW-0479">Metal-binding</keyword>
<dbReference type="InterPro" id="IPR050121">
    <property type="entry name" value="Cytochrome_P450_monoxygenase"/>
</dbReference>
<feature type="transmembrane region" description="Helical" evidence="7">
    <location>
        <begin position="20"/>
        <end position="43"/>
    </location>
</feature>
<dbReference type="Pfam" id="PF00067">
    <property type="entry name" value="p450"/>
    <property type="match status" value="1"/>
</dbReference>
<dbReference type="PANTHER" id="PTHR24305">
    <property type="entry name" value="CYTOCHROME P450"/>
    <property type="match status" value="1"/>
</dbReference>
<keyword evidence="7" id="KW-0812">Transmembrane</keyword>
<evidence type="ECO:0000313" key="9">
    <source>
        <dbReference type="Proteomes" id="UP000237481"/>
    </source>
</evidence>